<dbReference type="Proteomes" id="UP000030673">
    <property type="component" value="Unassembled WGS sequence"/>
</dbReference>
<dbReference type="AlphaFoldDB" id="W7JWX2"/>
<dbReference type="EMBL" id="KE123882">
    <property type="protein sequence ID" value="EWC85604.1"/>
    <property type="molecule type" value="Genomic_DNA"/>
</dbReference>
<organism evidence="1 2">
    <name type="scientific">Plasmodium falciparum (isolate NF54)</name>
    <dbReference type="NCBI Taxonomy" id="5843"/>
    <lineage>
        <taxon>Eukaryota</taxon>
        <taxon>Sar</taxon>
        <taxon>Alveolata</taxon>
        <taxon>Apicomplexa</taxon>
        <taxon>Aconoidasida</taxon>
        <taxon>Haemosporida</taxon>
        <taxon>Plasmodiidae</taxon>
        <taxon>Plasmodium</taxon>
        <taxon>Plasmodium (Laverania)</taxon>
    </lineage>
</organism>
<accession>W7JWX2</accession>
<evidence type="ECO:0000313" key="2">
    <source>
        <dbReference type="Proteomes" id="UP000030673"/>
    </source>
</evidence>
<keyword evidence="2" id="KW-1185">Reference proteome</keyword>
<gene>
    <name evidence="1" type="ORF">PFNF54_05271</name>
</gene>
<proteinExistence type="predicted"/>
<sequence length="46" mass="5297">MGNSIIQKIKNESNVRGKNNVTNQNDLSGINKLENLLHIFKKKKKF</sequence>
<evidence type="ECO:0000313" key="1">
    <source>
        <dbReference type="EMBL" id="EWC85604.1"/>
    </source>
</evidence>
<name>W7JWX2_PLAFO</name>
<protein>
    <submittedName>
        <fullName evidence="1">Uncharacterized protein</fullName>
    </submittedName>
</protein>
<reference evidence="1 2" key="1">
    <citation type="submission" date="2013-02" db="EMBL/GenBank/DDBJ databases">
        <title>The Genome Sequence of Plasmodium falciparum NF54.</title>
        <authorList>
            <consortium name="The Broad Institute Genome Sequencing Platform"/>
            <consortium name="The Broad Institute Genome Sequencing Center for Infectious Disease"/>
            <person name="Neafsey D."/>
            <person name="Cheeseman I."/>
            <person name="Volkman S."/>
            <person name="Adams J."/>
            <person name="Walker B."/>
            <person name="Young S.K."/>
            <person name="Zeng Q."/>
            <person name="Gargeya S."/>
            <person name="Fitzgerald M."/>
            <person name="Haas B."/>
            <person name="Abouelleil A."/>
            <person name="Alvarado L."/>
            <person name="Arachchi H.M."/>
            <person name="Berlin A.M."/>
            <person name="Chapman S.B."/>
            <person name="Dewar J."/>
            <person name="Goldberg J."/>
            <person name="Griggs A."/>
            <person name="Gujja S."/>
            <person name="Hansen M."/>
            <person name="Howarth C."/>
            <person name="Imamovic A."/>
            <person name="Larimer J."/>
            <person name="McCowan C."/>
            <person name="Murphy C."/>
            <person name="Neiman D."/>
            <person name="Pearson M."/>
            <person name="Priest M."/>
            <person name="Roberts A."/>
            <person name="Saif S."/>
            <person name="Shea T."/>
            <person name="Sisk P."/>
            <person name="Sykes S."/>
            <person name="Wortman J."/>
            <person name="Nusbaum C."/>
            <person name="Birren B."/>
        </authorList>
    </citation>
    <scope>NUCLEOTIDE SEQUENCE [LARGE SCALE GENOMIC DNA]</scope>
    <source>
        <strain evidence="1 2">NF54</strain>
    </source>
</reference>